<dbReference type="SMART" id="SM00382">
    <property type="entry name" value="AAA"/>
    <property type="match status" value="1"/>
</dbReference>
<dbReference type="GO" id="GO:0005524">
    <property type="term" value="F:ATP binding"/>
    <property type="evidence" value="ECO:0007669"/>
    <property type="project" value="UniProtKB-KW"/>
</dbReference>
<keyword evidence="2" id="KW-0813">Transport</keyword>
<dbReference type="SUPFAM" id="SSF52540">
    <property type="entry name" value="P-loop containing nucleoside triphosphate hydrolases"/>
    <property type="match status" value="1"/>
</dbReference>
<dbReference type="Pfam" id="PF00005">
    <property type="entry name" value="ABC_tran"/>
    <property type="match status" value="1"/>
</dbReference>
<protein>
    <submittedName>
        <fullName evidence="6">ABC transporter ATP-binding protein</fullName>
    </submittedName>
</protein>
<dbReference type="AlphaFoldDB" id="A0A327L2X0"/>
<dbReference type="PANTHER" id="PTHR42788:SF13">
    <property type="entry name" value="ALIPHATIC SULFONATES IMPORT ATP-BINDING PROTEIN SSUB"/>
    <property type="match status" value="1"/>
</dbReference>
<evidence type="ECO:0000313" key="7">
    <source>
        <dbReference type="Proteomes" id="UP000249130"/>
    </source>
</evidence>
<dbReference type="InterPro" id="IPR050166">
    <property type="entry name" value="ABC_transporter_ATP-bind"/>
</dbReference>
<dbReference type="InterPro" id="IPR003593">
    <property type="entry name" value="AAA+_ATPase"/>
</dbReference>
<evidence type="ECO:0000256" key="4">
    <source>
        <dbReference type="ARBA" id="ARBA00022840"/>
    </source>
</evidence>
<organism evidence="6 7">
    <name type="scientific">Rhodoplanes roseus</name>
    <dbReference type="NCBI Taxonomy" id="29409"/>
    <lineage>
        <taxon>Bacteria</taxon>
        <taxon>Pseudomonadati</taxon>
        <taxon>Pseudomonadota</taxon>
        <taxon>Alphaproteobacteria</taxon>
        <taxon>Hyphomicrobiales</taxon>
        <taxon>Nitrobacteraceae</taxon>
        <taxon>Rhodoplanes</taxon>
    </lineage>
</organism>
<dbReference type="InterPro" id="IPR003439">
    <property type="entry name" value="ABC_transporter-like_ATP-bd"/>
</dbReference>
<feature type="domain" description="ABC transporter" evidence="5">
    <location>
        <begin position="29"/>
        <end position="260"/>
    </location>
</feature>
<reference evidence="6 7" key="1">
    <citation type="submission" date="2017-07" db="EMBL/GenBank/DDBJ databases">
        <title>Draft Genome Sequences of Select Purple Nonsulfur Bacteria.</title>
        <authorList>
            <person name="Lasarre B."/>
            <person name="Mckinlay J.B."/>
        </authorList>
    </citation>
    <scope>NUCLEOTIDE SEQUENCE [LARGE SCALE GENOMIC DNA]</scope>
    <source>
        <strain evidence="6 7">DSM 5909</strain>
    </source>
</reference>
<dbReference type="OrthoDB" id="9807242at2"/>
<dbReference type="CDD" id="cd03293">
    <property type="entry name" value="ABC_NrtD_SsuB_transporters"/>
    <property type="match status" value="1"/>
</dbReference>
<proteinExistence type="inferred from homology"/>
<dbReference type="Gene3D" id="3.40.50.300">
    <property type="entry name" value="P-loop containing nucleotide triphosphate hydrolases"/>
    <property type="match status" value="1"/>
</dbReference>
<keyword evidence="4 6" id="KW-0067">ATP-binding</keyword>
<accession>A0A327L2X0</accession>
<comment type="similarity">
    <text evidence="1">Belongs to the ABC transporter superfamily.</text>
</comment>
<dbReference type="EMBL" id="NPEX01000032">
    <property type="protein sequence ID" value="RAI44826.1"/>
    <property type="molecule type" value="Genomic_DNA"/>
</dbReference>
<sequence length="276" mass="30547">MLASSSLEVVTTAGSIDRPKAGARAVTKIQIFDLYKTYATRTGRTTALQKVDLDIRENEFIALVGPSGCGKSTLLKLITALIKPSRGKILLGGTLLDKPSREVGIVFQQPVLMPWRGVLDNVLLPAEILGLDMTEAKARARELLELVGLGGFEDRYPGELSGGMQQRAAICRGLVHNPSVLLMDEPFAALDAMTREDLGFELLRIWERHRKTVVFVTHNISEAILLSDRVVAMSPRPGRIEKVIDIVLPRPRTLDMQFSPEFKAHSDEIRALIRRT</sequence>
<dbReference type="InterPro" id="IPR017871">
    <property type="entry name" value="ABC_transporter-like_CS"/>
</dbReference>
<evidence type="ECO:0000256" key="2">
    <source>
        <dbReference type="ARBA" id="ARBA00022448"/>
    </source>
</evidence>
<dbReference type="PROSITE" id="PS50893">
    <property type="entry name" value="ABC_TRANSPORTER_2"/>
    <property type="match status" value="1"/>
</dbReference>
<comment type="caution">
    <text evidence="6">The sequence shown here is derived from an EMBL/GenBank/DDBJ whole genome shotgun (WGS) entry which is preliminary data.</text>
</comment>
<dbReference type="PANTHER" id="PTHR42788">
    <property type="entry name" value="TAURINE IMPORT ATP-BINDING PROTEIN-RELATED"/>
    <property type="match status" value="1"/>
</dbReference>
<dbReference type="PROSITE" id="PS00211">
    <property type="entry name" value="ABC_TRANSPORTER_1"/>
    <property type="match status" value="1"/>
</dbReference>
<evidence type="ECO:0000256" key="1">
    <source>
        <dbReference type="ARBA" id="ARBA00005417"/>
    </source>
</evidence>
<name>A0A327L2X0_9BRAD</name>
<evidence type="ECO:0000313" key="6">
    <source>
        <dbReference type="EMBL" id="RAI44826.1"/>
    </source>
</evidence>
<evidence type="ECO:0000256" key="3">
    <source>
        <dbReference type="ARBA" id="ARBA00022741"/>
    </source>
</evidence>
<keyword evidence="7" id="KW-1185">Reference proteome</keyword>
<evidence type="ECO:0000259" key="5">
    <source>
        <dbReference type="PROSITE" id="PS50893"/>
    </source>
</evidence>
<dbReference type="Proteomes" id="UP000249130">
    <property type="component" value="Unassembled WGS sequence"/>
</dbReference>
<gene>
    <name evidence="6" type="ORF">CH341_06975</name>
</gene>
<dbReference type="GO" id="GO:0016887">
    <property type="term" value="F:ATP hydrolysis activity"/>
    <property type="evidence" value="ECO:0007669"/>
    <property type="project" value="InterPro"/>
</dbReference>
<dbReference type="InterPro" id="IPR027417">
    <property type="entry name" value="P-loop_NTPase"/>
</dbReference>
<keyword evidence="3" id="KW-0547">Nucleotide-binding</keyword>